<dbReference type="InterPro" id="IPR006530">
    <property type="entry name" value="YD"/>
</dbReference>
<dbReference type="Pfam" id="PF14107">
    <property type="entry name" value="DUF4280"/>
    <property type="match status" value="1"/>
</dbReference>
<dbReference type="Pfam" id="PF25023">
    <property type="entry name" value="TEN_YD-shell"/>
    <property type="match status" value="2"/>
</dbReference>
<dbReference type="Gene3D" id="2.180.10.10">
    <property type="entry name" value="RHS repeat-associated core"/>
    <property type="match status" value="2"/>
</dbReference>
<dbReference type="PANTHER" id="PTHR32305:SF15">
    <property type="entry name" value="PROTEIN RHSA-RELATED"/>
    <property type="match status" value="1"/>
</dbReference>
<dbReference type="InterPro" id="IPR025460">
    <property type="entry name" value="DUF4280"/>
</dbReference>
<dbReference type="EMBL" id="HE796683">
    <property type="protein sequence ID" value="CCG99911.1"/>
    <property type="molecule type" value="Genomic_DNA"/>
</dbReference>
<gene>
    <name evidence="5" type="ORF">FAES_1902</name>
</gene>
<evidence type="ECO:0000256" key="1">
    <source>
        <dbReference type="ARBA" id="ARBA00022737"/>
    </source>
</evidence>
<feature type="domain" description="DUF6531" evidence="3">
    <location>
        <begin position="326"/>
        <end position="399"/>
    </location>
</feature>
<feature type="region of interest" description="Disordered" evidence="2">
    <location>
        <begin position="1381"/>
        <end position="1410"/>
    </location>
</feature>
<accession>I0K708</accession>
<dbReference type="OrthoDB" id="9765204at2"/>
<keyword evidence="6" id="KW-1185">Reference proteome</keyword>
<dbReference type="NCBIfam" id="TIGR01643">
    <property type="entry name" value="YD_repeat_2x"/>
    <property type="match status" value="8"/>
</dbReference>
<dbReference type="InterPro" id="IPR050708">
    <property type="entry name" value="T6SS_VgrG/RHS"/>
</dbReference>
<evidence type="ECO:0000313" key="6">
    <source>
        <dbReference type="Proteomes" id="UP000011058"/>
    </source>
</evidence>
<keyword evidence="1" id="KW-0677">Repeat</keyword>
<dbReference type="Pfam" id="PF20148">
    <property type="entry name" value="DUF6531"/>
    <property type="match status" value="1"/>
</dbReference>
<feature type="domain" description="Teneurin-like YD-shell" evidence="4">
    <location>
        <begin position="1070"/>
        <end position="1315"/>
    </location>
</feature>
<dbReference type="RefSeq" id="WP_015331010.1">
    <property type="nucleotide sequence ID" value="NC_020054.1"/>
</dbReference>
<protein>
    <submittedName>
        <fullName evidence="5">Protein rhsC</fullName>
    </submittedName>
</protein>
<evidence type="ECO:0000259" key="4">
    <source>
        <dbReference type="Pfam" id="PF25023"/>
    </source>
</evidence>
<dbReference type="NCBIfam" id="TIGR03696">
    <property type="entry name" value="Rhs_assc_core"/>
    <property type="match status" value="1"/>
</dbReference>
<dbReference type="PANTHER" id="PTHR32305">
    <property type="match status" value="1"/>
</dbReference>
<dbReference type="InterPro" id="IPR022385">
    <property type="entry name" value="Rhs_assc_core"/>
</dbReference>
<organism evidence="5 6">
    <name type="scientific">Fibrella aestuarina BUZ 2</name>
    <dbReference type="NCBI Taxonomy" id="1166018"/>
    <lineage>
        <taxon>Bacteria</taxon>
        <taxon>Pseudomonadati</taxon>
        <taxon>Bacteroidota</taxon>
        <taxon>Cytophagia</taxon>
        <taxon>Cytophagales</taxon>
        <taxon>Spirosomataceae</taxon>
        <taxon>Fibrella</taxon>
    </lineage>
</organism>
<dbReference type="InterPro" id="IPR045351">
    <property type="entry name" value="DUF6531"/>
</dbReference>
<dbReference type="HOGENOM" id="CLU_249847_0_0_10"/>
<dbReference type="Proteomes" id="UP000011058">
    <property type="component" value="Chromosome"/>
</dbReference>
<feature type="domain" description="Teneurin-like YD-shell" evidence="4">
    <location>
        <begin position="771"/>
        <end position="984"/>
    </location>
</feature>
<dbReference type="KEGG" id="fae:FAES_1902"/>
<reference evidence="5 6" key="1">
    <citation type="journal article" date="2012" name="J. Bacteriol.">
        <title>Genome Sequence of Fibrella aestuarina BUZ 2T, a Filamentous Marine Bacterium.</title>
        <authorList>
            <person name="Filippini M."/>
            <person name="Qi W."/>
            <person name="Blom J."/>
            <person name="Goesmann A."/>
            <person name="Smits T.H."/>
            <person name="Bagheri H.C."/>
        </authorList>
    </citation>
    <scope>NUCLEOTIDE SEQUENCE [LARGE SCALE GENOMIC DNA]</scope>
    <source>
        <strain evidence="6">BUZ 2T</strain>
    </source>
</reference>
<dbReference type="PATRIC" id="fig|1166018.3.peg.3642"/>
<name>I0K708_9BACT</name>
<dbReference type="InterPro" id="IPR056823">
    <property type="entry name" value="TEN-like_YD-shell"/>
</dbReference>
<evidence type="ECO:0000313" key="5">
    <source>
        <dbReference type="EMBL" id="CCG99911.1"/>
    </source>
</evidence>
<feature type="compositionally biased region" description="Polar residues" evidence="2">
    <location>
        <begin position="1381"/>
        <end position="1390"/>
    </location>
</feature>
<dbReference type="STRING" id="1166018.FAES_1902"/>
<proteinExistence type="predicted"/>
<dbReference type="InterPro" id="IPR031325">
    <property type="entry name" value="RHS_repeat"/>
</dbReference>
<evidence type="ECO:0000256" key="2">
    <source>
        <dbReference type="SAM" id="MobiDB-lite"/>
    </source>
</evidence>
<dbReference type="Pfam" id="PF05593">
    <property type="entry name" value="RHS_repeat"/>
    <property type="match status" value="3"/>
</dbReference>
<dbReference type="eggNOG" id="COG3209">
    <property type="taxonomic scope" value="Bacteria"/>
</dbReference>
<sequence>MSEKKYVPDGTFTTCDKGAGFSTLGVLPTSSQLYGKLLANENDKITAVNIRPMGLCSITKIVCVPAPLMWTSVKNNVQRDGGRLLQEDSTIQCTIGGKISLSFIMPAGGVDENEEPGFWDQLGQKYNDITGSIEKWNEENLGPLGSYLNFQMGVTEGFVKGAVGLVEGVWGLAKFAGRMAADPVGTTVSTAKAAWQAGGAAIDWASKGENWQNLGNRIANASPRDWGNVVGQVGFEVAATAATGGAAQAARAGRLGAAAVRGMEMADKLGDAARLSRLASGASRVAGKVAPRVLGAVTDGAKAVERAGRRLLDKLPQPLKCTLRLEPVDMGSGTMLSMLTDVTLPGPIPFEWQRTWYSRSDYSGPMGHGWHHRYDLALRLEAEDGTAVLRMADGRQTDFAPPLLPGEPVFDRINRLSLYRGDEAQREWRVWHHDEHVWYMFEAPRPDGPMQPLQRIENRAGQAIQFSYTPAGHLTRIIDSAGRELTLDTDARGRIIALYGPDPEEPTQRIPLMAYSYDELGNMATYTNAEGYQSVMYYQGHLMVKKTAPNGLSFYWEYDGPDHHARCMHSWGDGGLHEGWLSYPDEETTILTTSDGKTTFTHYRGLVTDEVDPLGRYKQWLYNGFDELEVERDGAGNTTTFDYDRWGNLIAVGHADGATEAWQYDPETGERLMASTDARGGSYTYGYDEAGNLVERTDPMGGVTRYQYDGQARLTSLTNALGQTTHLRYDAHSNLTHLVAPDQTIRSRTYDALGRLVTLTDEAGYQQQRTYDRLGQLLTVAEPDGSRQTMAYDALGNVVQATGGGQSVSFDYVGLGQLASRHQGGTRIDFSYDLDERLTGLRNEKGEQYRFVLDRAGQVVEEIGFDGLRRRYERDAAGRVARVHRPDGRTTAYAYDGVGRVTGVRYDEGPDSPGVVQTYRYDGVGAVLEARSGTSRVVLERDALGRVVAEVQDGERIESTYDALGQRTRLTSSLGADLHFTYDEVGQLRQLSSQSGPQTQPWQAGFAYDSRGLEVHRQLSGTSLRWQYDALGRPTEQGIVLGRGGSQRQRRYHWQGFDQLARIEDSLLGTTSFGYNAQGYLTQARYTDGGLDIRQADAVGNLFGSLQQQDRQYGAGGRLLASAEGVRYRYDGEGNLIEKRLPNRQGSWHYRWDSAGQLVSIRRPDGYRVQCQYDALGRRTHKQFRGKLTRWVWDGDVPLHEWSHYTLDGQAGSPDELITWLFEDGSFAPLARLTPQTRYSVVADHLGTPLELVDEGGQVVWGAQLDSYGRVRQGTGKASLCPFRYQGQYEDAETGLYYNRFRYYSPQEGCYISQDPIRLIGGKSTLYGYVGDINLETDELGLQGGGSYSRTRKANVGGETNHIPAWNSIERAKQLNPNLPNVPTHGSTPATHMDTPDHRRMTSTGSSRAARRWRQQQADLIARNKFGKAMEMDIREIRRRYGNTYNTHVREMLDYAHNQSLISAAERNRLARKLCRG</sequence>
<evidence type="ECO:0000259" key="3">
    <source>
        <dbReference type="Pfam" id="PF20148"/>
    </source>
</evidence>